<reference evidence="3 5" key="3">
    <citation type="journal article" date="2018" name="Nat. Biotechnol.">
        <title>A standardized bacterial taxonomy based on genome phylogeny substantially revises the tree of life.</title>
        <authorList>
            <person name="Parks D.H."/>
            <person name="Chuvochina M."/>
            <person name="Waite D.W."/>
            <person name="Rinke C."/>
            <person name="Skarshewski A."/>
            <person name="Chaumeil P.A."/>
            <person name="Hugenholtz P."/>
        </authorList>
    </citation>
    <scope>NUCLEOTIDE SEQUENCE [LARGE SCALE GENOMIC DNA]</scope>
    <source>
        <strain evidence="3">UBA8781</strain>
    </source>
</reference>
<evidence type="ECO:0000313" key="2">
    <source>
        <dbReference type="EMBL" id="GAP08663.1"/>
    </source>
</evidence>
<accession>A0A3D1JGN5</accession>
<organism evidence="3 5">
    <name type="scientific">Anaerolinea thermolimosa</name>
    <dbReference type="NCBI Taxonomy" id="229919"/>
    <lineage>
        <taxon>Bacteria</taxon>
        <taxon>Bacillati</taxon>
        <taxon>Chloroflexota</taxon>
        <taxon>Anaerolineae</taxon>
        <taxon>Anaerolineales</taxon>
        <taxon>Anaerolineaceae</taxon>
        <taxon>Anaerolinea</taxon>
    </lineage>
</organism>
<evidence type="ECO:0000313" key="5">
    <source>
        <dbReference type="Proteomes" id="UP000264141"/>
    </source>
</evidence>
<sequence>MTSLPGPLHNTPPRMKRAVFILFPFWVLAVVLAACSSPFSSPPPEVNPTASLQALTPPTSTPEPTPTSAPGLAVLIPDPSHPEWTEPALAVLQELTAPAGLTVETSSQLDPAPLPSRLQLVVSLASLPDLPALLTANPQVQFLVVTDQSIDPAANLTVLHLDSEAQMFVAGLASTLLSNDWRAAGLIPAESPTLQEAFVNGGRYYCGECAPGWPLGFNFPLAGGAQPPQDGPAWQAVAASFFDQGKVDVFFLSPEATRPEVLAYLNGLSQFDTPVRLVGILPPPPEVQSQWALSVSFDLPSALRQALPGLLGGKSAGQLTVPIDLTHINPDLFTPGRERLVRAIMQEVISGQISPLSVPGE</sequence>
<dbReference type="AlphaFoldDB" id="A0A3D1JGN5"/>
<dbReference type="STRING" id="229919.GCA_001050195_03503"/>
<proteinExistence type="predicted"/>
<evidence type="ECO:0000256" key="1">
    <source>
        <dbReference type="SAM" id="MobiDB-lite"/>
    </source>
</evidence>
<gene>
    <name evidence="2" type="ORF">ATHL_03569</name>
    <name evidence="3" type="ORF">DEQ80_07475</name>
</gene>
<feature type="region of interest" description="Disordered" evidence="1">
    <location>
        <begin position="42"/>
        <end position="72"/>
    </location>
</feature>
<dbReference type="Proteomes" id="UP000264141">
    <property type="component" value="Unassembled WGS sequence"/>
</dbReference>
<name>A0A3D1JGN5_9CHLR</name>
<protein>
    <recommendedName>
        <fullName evidence="6">BMP family ABC transporter substrate-binding protein</fullName>
    </recommendedName>
</protein>
<reference evidence="4" key="2">
    <citation type="submission" date="2015-07" db="EMBL/GenBank/DDBJ databases">
        <title>Draft Genome Sequences of Anaerolinea thermolimosa IMO-1, Bellilinea caldifistulae GOMI-1, Leptolinea tardivitalis YMTK-2, Levilinea saccharolytica KIBI-1,Longilinea arvoryzae KOME-1, Previously Described as Members of the Anaerolineaceae (Chloroflexi).</title>
        <authorList>
            <person name="Sekiguchi Y."/>
            <person name="Ohashi A."/>
            <person name="Matsuura N."/>
            <person name="Tourlousse M.D."/>
        </authorList>
    </citation>
    <scope>NUCLEOTIDE SEQUENCE [LARGE SCALE GENOMIC DNA]</scope>
    <source>
        <strain evidence="4">IMO-1</strain>
    </source>
</reference>
<keyword evidence="4" id="KW-1185">Reference proteome</keyword>
<evidence type="ECO:0000313" key="3">
    <source>
        <dbReference type="EMBL" id="HCE17682.1"/>
    </source>
</evidence>
<dbReference type="Proteomes" id="UP000253922">
    <property type="component" value="Unassembled WGS sequence"/>
</dbReference>
<dbReference type="EMBL" id="DPBP01000030">
    <property type="protein sequence ID" value="HCE17682.1"/>
    <property type="molecule type" value="Genomic_DNA"/>
</dbReference>
<dbReference type="OrthoDB" id="164498at2"/>
<dbReference type="EMBL" id="DF967967">
    <property type="protein sequence ID" value="GAP08663.1"/>
    <property type="molecule type" value="Genomic_DNA"/>
</dbReference>
<evidence type="ECO:0000313" key="4">
    <source>
        <dbReference type="Proteomes" id="UP000253922"/>
    </source>
</evidence>
<reference evidence="2" key="1">
    <citation type="journal article" date="2015" name="Genome Announc.">
        <title>Draft Genome Sequences of Anaerolinea thermolimosa IMO-1, Bellilinea caldifistulae GOMI-1, Leptolinea tardivitalis YMTK-2, Levilinea saccharolytica KIBI-1, Longilinea arvoryzae KOME-1, Previously Described as Members of the Class Anaerolineae (Chloroflexi).</title>
        <authorList>
            <person name="Matsuura N."/>
            <person name="Tourlousse M.D."/>
            <person name="Ohashi A."/>
            <person name="Hugenholtz P."/>
            <person name="Sekiguchi Y."/>
        </authorList>
    </citation>
    <scope>NUCLEOTIDE SEQUENCE</scope>
    <source>
        <strain evidence="2">IMO-1</strain>
    </source>
</reference>
<evidence type="ECO:0008006" key="6">
    <source>
        <dbReference type="Google" id="ProtNLM"/>
    </source>
</evidence>